<dbReference type="AlphaFoldDB" id="A0A1U7YVV5"/>
<reference evidence="2" key="1">
    <citation type="journal article" date="2013" name="Genome Biol.">
        <title>Reference genomes and transcriptomes of Nicotiana sylvestris and Nicotiana tomentosiformis.</title>
        <authorList>
            <person name="Sierro N."/>
            <person name="Battey J.N."/>
            <person name="Ouadi S."/>
            <person name="Bovet L."/>
            <person name="Goepfert S."/>
            <person name="Bakaher N."/>
            <person name="Peitsch M.C."/>
            <person name="Ivanov N.V."/>
        </authorList>
    </citation>
    <scope>NUCLEOTIDE SEQUENCE [LARGE SCALE GENOMIC DNA]</scope>
</reference>
<feature type="compositionally biased region" description="Basic and acidic residues" evidence="1">
    <location>
        <begin position="74"/>
        <end position="84"/>
    </location>
</feature>
<keyword evidence="2" id="KW-1185">Reference proteome</keyword>
<evidence type="ECO:0000256" key="1">
    <source>
        <dbReference type="SAM" id="MobiDB-lite"/>
    </source>
</evidence>
<sequence>MSVNEYCLKFVSLAKYAPEMVRDMGARVRRFVLGLLDDLFADANITAQNNDMTITKMVYFVQGNEDRLKEEERLRREKEREFSKRAKSTGNFNHGGSQAGGNRQFFKKLKLGPAPSSASALVHRLKFNKKNQNFRTTDS</sequence>
<organism evidence="2 3">
    <name type="scientific">Nicotiana sylvestris</name>
    <name type="common">Wood tobacco</name>
    <name type="synonym">South American tobacco</name>
    <dbReference type="NCBI Taxonomy" id="4096"/>
    <lineage>
        <taxon>Eukaryota</taxon>
        <taxon>Viridiplantae</taxon>
        <taxon>Streptophyta</taxon>
        <taxon>Embryophyta</taxon>
        <taxon>Tracheophyta</taxon>
        <taxon>Spermatophyta</taxon>
        <taxon>Magnoliopsida</taxon>
        <taxon>eudicotyledons</taxon>
        <taxon>Gunneridae</taxon>
        <taxon>Pentapetalae</taxon>
        <taxon>asterids</taxon>
        <taxon>lamiids</taxon>
        <taxon>Solanales</taxon>
        <taxon>Solanaceae</taxon>
        <taxon>Nicotianoideae</taxon>
        <taxon>Nicotianeae</taxon>
        <taxon>Nicotiana</taxon>
    </lineage>
</organism>
<accession>A0A1U7YVV5</accession>
<evidence type="ECO:0000313" key="2">
    <source>
        <dbReference type="Proteomes" id="UP000189701"/>
    </source>
</evidence>
<name>A0A1U7YVV5_NICSY</name>
<reference evidence="3" key="2">
    <citation type="submission" date="2025-08" db="UniProtKB">
        <authorList>
            <consortium name="RefSeq"/>
        </authorList>
    </citation>
    <scope>IDENTIFICATION</scope>
    <source>
        <tissue evidence="3">Leaf</tissue>
    </source>
</reference>
<evidence type="ECO:0000313" key="3">
    <source>
        <dbReference type="RefSeq" id="XP_009803319.1"/>
    </source>
</evidence>
<gene>
    <name evidence="3" type="primary">LOC104248712</name>
</gene>
<proteinExistence type="predicted"/>
<dbReference type="RefSeq" id="XP_009803319.1">
    <property type="nucleotide sequence ID" value="XM_009805017.1"/>
</dbReference>
<dbReference type="Proteomes" id="UP000189701">
    <property type="component" value="Unplaced"/>
</dbReference>
<feature type="region of interest" description="Disordered" evidence="1">
    <location>
        <begin position="74"/>
        <end position="100"/>
    </location>
</feature>
<protein>
    <submittedName>
        <fullName evidence="3">Uncharacterized protein LOC104248712</fullName>
    </submittedName>
</protein>